<feature type="transmembrane region" description="Helical" evidence="7">
    <location>
        <begin position="7"/>
        <end position="27"/>
    </location>
</feature>
<gene>
    <name evidence="9" type="ORF">CUR86_02605</name>
</gene>
<keyword evidence="2" id="KW-1003">Cell membrane</keyword>
<reference evidence="9" key="1">
    <citation type="journal article" date="2015" name="Antonie Van Leeuwenhoek">
        <title>Comparative 16S rRNA signatures and multilocus sequence analysis for the genus Salinicola and description of Salinicola acroporae sp. nov., isolated from coral Acropora digitifera.</title>
        <authorList>
            <person name="Lepcha R.T."/>
            <person name="Poddar A."/>
            <person name="Schumann P."/>
            <person name="Das S.K."/>
        </authorList>
    </citation>
    <scope>NUCLEOTIDE SEQUENCE</scope>
    <source>
        <strain evidence="9">S4-41</strain>
    </source>
</reference>
<dbReference type="InterPro" id="IPR033480">
    <property type="entry name" value="sCache_2"/>
</dbReference>
<evidence type="ECO:0000256" key="3">
    <source>
        <dbReference type="ARBA" id="ARBA00022692"/>
    </source>
</evidence>
<evidence type="ECO:0000256" key="7">
    <source>
        <dbReference type="SAM" id="Phobius"/>
    </source>
</evidence>
<feature type="region of interest" description="Disordered" evidence="6">
    <location>
        <begin position="153"/>
        <end position="180"/>
    </location>
</feature>
<evidence type="ECO:0000256" key="4">
    <source>
        <dbReference type="ARBA" id="ARBA00022989"/>
    </source>
</evidence>
<evidence type="ECO:0000313" key="10">
    <source>
        <dbReference type="Proteomes" id="UP001162135"/>
    </source>
</evidence>
<evidence type="ECO:0000313" key="9">
    <source>
        <dbReference type="EMBL" id="MDH4571463.1"/>
    </source>
</evidence>
<dbReference type="Proteomes" id="UP001162135">
    <property type="component" value="Unassembled WGS sequence"/>
</dbReference>
<keyword evidence="3 7" id="KW-0812">Transmembrane</keyword>
<dbReference type="Gene3D" id="3.30.450.20">
    <property type="entry name" value="PAS domain"/>
    <property type="match status" value="1"/>
</dbReference>
<name>A0ABT6I1B4_9GAMM</name>
<accession>A0ABT6I1B4</accession>
<reference evidence="9" key="2">
    <citation type="submission" date="2017-11" db="EMBL/GenBank/DDBJ databases">
        <authorList>
            <person name="Das S.K."/>
        </authorList>
    </citation>
    <scope>NUCLEOTIDE SEQUENCE</scope>
    <source>
        <strain evidence="9">S4-41</strain>
    </source>
</reference>
<evidence type="ECO:0000259" key="8">
    <source>
        <dbReference type="SMART" id="SM01049"/>
    </source>
</evidence>
<evidence type="ECO:0000256" key="2">
    <source>
        <dbReference type="ARBA" id="ARBA00022475"/>
    </source>
</evidence>
<evidence type="ECO:0000256" key="6">
    <source>
        <dbReference type="SAM" id="MobiDB-lite"/>
    </source>
</evidence>
<keyword evidence="5 7" id="KW-0472">Membrane</keyword>
<comment type="subcellular location">
    <subcellularLocation>
        <location evidence="1">Cell membrane</location>
        <topology evidence="1">Multi-pass membrane protein</topology>
    </subcellularLocation>
</comment>
<feature type="compositionally biased region" description="Low complexity" evidence="6">
    <location>
        <begin position="155"/>
        <end position="180"/>
    </location>
</feature>
<comment type="caution">
    <text evidence="9">The sequence shown here is derived from an EMBL/GenBank/DDBJ whole genome shotgun (WGS) entry which is preliminary data.</text>
</comment>
<protein>
    <recommendedName>
        <fullName evidence="8">Single Cache domain-containing protein</fullName>
    </recommendedName>
</protein>
<dbReference type="SMART" id="SM01049">
    <property type="entry name" value="Cache_2"/>
    <property type="match status" value="1"/>
</dbReference>
<sequence>MTMRRKLWITVGLMWLGMLILVGWMALEKRETLMAERVTSLKSFVASAQTLVERYVQRANDGEFSEDAAKNFARRNLSALDLDGSYVYAFDSDIHLVYHPKREIGTDMSGFRDDNGVYFYRELKALADSPTTARWSTPPPMPMARTYRASTTFATSPSGTGISPPTSMSATSSTPSGPAC</sequence>
<organism evidence="9 10">
    <name type="scientific">Salinicola acroporae</name>
    <dbReference type="NCBI Taxonomy" id="1541440"/>
    <lineage>
        <taxon>Bacteria</taxon>
        <taxon>Pseudomonadati</taxon>
        <taxon>Pseudomonadota</taxon>
        <taxon>Gammaproteobacteria</taxon>
        <taxon>Oceanospirillales</taxon>
        <taxon>Halomonadaceae</taxon>
        <taxon>Salinicola</taxon>
    </lineage>
</organism>
<keyword evidence="10" id="KW-1185">Reference proteome</keyword>
<feature type="domain" description="Single Cache" evidence="8">
    <location>
        <begin position="30"/>
        <end position="121"/>
    </location>
</feature>
<evidence type="ECO:0000256" key="5">
    <source>
        <dbReference type="ARBA" id="ARBA00023136"/>
    </source>
</evidence>
<dbReference type="Pfam" id="PF17200">
    <property type="entry name" value="sCache_2"/>
    <property type="match status" value="1"/>
</dbReference>
<proteinExistence type="predicted"/>
<dbReference type="EMBL" id="PGFS01000001">
    <property type="protein sequence ID" value="MDH4571463.1"/>
    <property type="molecule type" value="Genomic_DNA"/>
</dbReference>
<evidence type="ECO:0000256" key="1">
    <source>
        <dbReference type="ARBA" id="ARBA00004651"/>
    </source>
</evidence>
<keyword evidence="4 7" id="KW-1133">Transmembrane helix</keyword>